<feature type="coiled-coil region" evidence="1">
    <location>
        <begin position="480"/>
        <end position="514"/>
    </location>
</feature>
<dbReference type="PANTHER" id="PTHR21623:SF2">
    <property type="entry name" value="COILED-COIL DOMAIN-CONTAINING PROTEIN 33"/>
    <property type="match status" value="1"/>
</dbReference>
<reference evidence="3 4" key="1">
    <citation type="journal article" date="2015" name="Genome Biol. Evol.">
        <title>Comparative Genomics of a Bacterivorous Green Alga Reveals Evolutionary Causalities and Consequences of Phago-Mixotrophic Mode of Nutrition.</title>
        <authorList>
            <person name="Burns J.A."/>
            <person name="Paasch A."/>
            <person name="Narechania A."/>
            <person name="Kim E."/>
        </authorList>
    </citation>
    <scope>NUCLEOTIDE SEQUENCE [LARGE SCALE GENOMIC DNA]</scope>
    <source>
        <strain evidence="3 4">PLY_AMNH</strain>
    </source>
</reference>
<evidence type="ECO:0000256" key="2">
    <source>
        <dbReference type="SAM" id="MobiDB-lite"/>
    </source>
</evidence>
<evidence type="ECO:0000256" key="1">
    <source>
        <dbReference type="SAM" id="Coils"/>
    </source>
</evidence>
<accession>A0AAE0KWI1</accession>
<feature type="region of interest" description="Disordered" evidence="2">
    <location>
        <begin position="409"/>
        <end position="438"/>
    </location>
</feature>
<dbReference type="InterPro" id="IPR039889">
    <property type="entry name" value="CCD33"/>
</dbReference>
<dbReference type="AlphaFoldDB" id="A0AAE0KWI1"/>
<protein>
    <submittedName>
        <fullName evidence="3">Uncharacterized protein</fullName>
    </submittedName>
</protein>
<feature type="compositionally biased region" description="Basic and acidic residues" evidence="2">
    <location>
        <begin position="257"/>
        <end position="271"/>
    </location>
</feature>
<feature type="compositionally biased region" description="Low complexity" evidence="2">
    <location>
        <begin position="409"/>
        <end position="420"/>
    </location>
</feature>
<gene>
    <name evidence="3" type="ORF">CYMTET_27874</name>
</gene>
<sequence length="757" mass="81453">MDLQKRLLQHCSVDAQMRLNGTLWMQPSSQERCSRGGHTTRGCCWTCGRSGEAPCLYCTVYISGALRLEQQLLQERGGAAAGMIQLEVRISGCVPPPGQAAAGNVAAVWKVCGDAAVMTDALPPPPLDLYTNVALQDEQSLASALQAISTDGASDMMPYYIGELNGRLQFEGKHTSLLTVRQAHLSDSVDPCIVLELHHLEEVPDAPAAKEAAPDPPPPSDPEATASGDSAEAKEAETRVEAESDEKPEESGVPASKESEGEETTKKAEDETKTDDEAAGSGEKMTSEEAGDALAEAKEELQNLEGPPIPSDTVLSANAKEAAAAVAKMQESHRGTLIGRVVVPLTMLGDVRRPQKGRVLPLEGLPMLHTRQPGGLVSLEFTLWGPGEYLAQLEEKLLAKATEEQKLQEAAQEAAQASEVAKGRAGGDGTDRSAVGGAGGIPAMPAVVSERLDVLCDDMMDKQSVVEHLLTFTDAANLAISRLQQQEEQALERSRVLEEDVAELRRLLHEERESLSQPPNTTDLEQLSHAELGERAKQLEAHYTKEHLRNQELVRRLQQMHEAVLNAREMKDRYLELQDAHAEQARHMQEVEKKANKREAECSQFDRYDSVFPAAAHARTINWRLESERKPHSTALRDNPRASRRAPLKPLSPLGAALADGSLRGSAAPSHRSSAAATPDNRGTPSRAGSESRDGGQSSRRSSAPSSRSSARSAATRSSAASSQQQSQRSSSAASSAPSRSRSPSRSPSRSGSDSER</sequence>
<comment type="caution">
    <text evidence="3">The sequence shown here is derived from an EMBL/GenBank/DDBJ whole genome shotgun (WGS) entry which is preliminary data.</text>
</comment>
<evidence type="ECO:0000313" key="3">
    <source>
        <dbReference type="EMBL" id="KAK3263312.1"/>
    </source>
</evidence>
<dbReference type="PANTHER" id="PTHR21623">
    <property type="entry name" value="SPERIOLIN-BINDING FACTOR"/>
    <property type="match status" value="1"/>
</dbReference>
<evidence type="ECO:0000313" key="4">
    <source>
        <dbReference type="Proteomes" id="UP001190700"/>
    </source>
</evidence>
<organism evidence="3 4">
    <name type="scientific">Cymbomonas tetramitiformis</name>
    <dbReference type="NCBI Taxonomy" id="36881"/>
    <lineage>
        <taxon>Eukaryota</taxon>
        <taxon>Viridiplantae</taxon>
        <taxon>Chlorophyta</taxon>
        <taxon>Pyramimonadophyceae</taxon>
        <taxon>Pyramimonadales</taxon>
        <taxon>Pyramimonadaceae</taxon>
        <taxon>Cymbomonas</taxon>
    </lineage>
</organism>
<dbReference type="GO" id="GO:0005777">
    <property type="term" value="C:peroxisome"/>
    <property type="evidence" value="ECO:0007669"/>
    <property type="project" value="TreeGrafter"/>
</dbReference>
<keyword evidence="1" id="KW-0175">Coiled coil</keyword>
<feature type="region of interest" description="Disordered" evidence="2">
    <location>
        <begin position="630"/>
        <end position="757"/>
    </location>
</feature>
<dbReference type="InterPro" id="IPR000519">
    <property type="entry name" value="P_trefoil_dom"/>
</dbReference>
<proteinExistence type="predicted"/>
<dbReference type="CDD" id="cd00111">
    <property type="entry name" value="Trefoil"/>
    <property type="match status" value="1"/>
</dbReference>
<feature type="compositionally biased region" description="Low complexity" evidence="2">
    <location>
        <begin position="695"/>
        <end position="751"/>
    </location>
</feature>
<name>A0AAE0KWI1_9CHLO</name>
<keyword evidence="4" id="KW-1185">Reference proteome</keyword>
<feature type="region of interest" description="Disordered" evidence="2">
    <location>
        <begin position="206"/>
        <end position="293"/>
    </location>
</feature>
<feature type="compositionally biased region" description="Low complexity" evidence="2">
    <location>
        <begin position="666"/>
        <end position="677"/>
    </location>
</feature>
<dbReference type="Proteomes" id="UP001190700">
    <property type="component" value="Unassembled WGS sequence"/>
</dbReference>
<dbReference type="EMBL" id="LGRX02015564">
    <property type="protein sequence ID" value="KAK3263312.1"/>
    <property type="molecule type" value="Genomic_DNA"/>
</dbReference>
<feature type="compositionally biased region" description="Basic and acidic residues" evidence="2">
    <location>
        <begin position="231"/>
        <end position="242"/>
    </location>
</feature>